<feature type="non-terminal residue" evidence="8">
    <location>
        <position position="1"/>
    </location>
</feature>
<dbReference type="InterPro" id="IPR036396">
    <property type="entry name" value="Cyt_P450_sf"/>
</dbReference>
<keyword evidence="4" id="KW-0479">Metal-binding</keyword>
<dbReference type="Proteomes" id="UP001151699">
    <property type="component" value="Chromosome X"/>
</dbReference>
<dbReference type="GO" id="GO:0004497">
    <property type="term" value="F:monooxygenase activity"/>
    <property type="evidence" value="ECO:0007669"/>
    <property type="project" value="UniProtKB-KW"/>
</dbReference>
<keyword evidence="7" id="KW-0503">Monooxygenase</keyword>
<dbReference type="InterPro" id="IPR001128">
    <property type="entry name" value="Cyt_P450"/>
</dbReference>
<comment type="caution">
    <text evidence="8">The sequence shown here is derived from an EMBL/GenBank/DDBJ whole genome shotgun (WGS) entry which is preliminary data.</text>
</comment>
<dbReference type="PANTHER" id="PTHR24279">
    <property type="entry name" value="CYTOCHROME P450"/>
    <property type="match status" value="1"/>
</dbReference>
<evidence type="ECO:0000256" key="7">
    <source>
        <dbReference type="ARBA" id="ARBA00023033"/>
    </source>
</evidence>
<sequence length="215" mass="25250">MPGGRYHNLHFLEMNKKMYEDHGSIMRLPGILGKPDRVFTFNPNDMEIIFRNEGKWPIRQGIDTFDYYRKQVRPDVFKKSSGLVSDHGEAWAKLRTAANPIMMKPKVVKAYIPDIDSVAQDFIKKIKLLRDEKNEMPADFQNEMNKWSLESIAVIALEQRLELITRDEDPENQKLINAVKDFFSLAFELDIQPSIWKYYRTPKFNRLMAAFDVMT</sequence>
<evidence type="ECO:0000256" key="3">
    <source>
        <dbReference type="ARBA" id="ARBA00022617"/>
    </source>
</evidence>
<name>A0A9Q0MX15_9DIPT</name>
<dbReference type="PANTHER" id="PTHR24279:SF120">
    <property type="entry name" value="CYTOCHROME P450"/>
    <property type="match status" value="1"/>
</dbReference>
<keyword evidence="5" id="KW-0560">Oxidoreductase</keyword>
<evidence type="ECO:0000313" key="9">
    <source>
        <dbReference type="Proteomes" id="UP001151699"/>
    </source>
</evidence>
<evidence type="ECO:0000256" key="2">
    <source>
        <dbReference type="ARBA" id="ARBA00010617"/>
    </source>
</evidence>
<evidence type="ECO:0000256" key="6">
    <source>
        <dbReference type="ARBA" id="ARBA00023004"/>
    </source>
</evidence>
<evidence type="ECO:0000256" key="5">
    <source>
        <dbReference type="ARBA" id="ARBA00023002"/>
    </source>
</evidence>
<evidence type="ECO:0000256" key="1">
    <source>
        <dbReference type="ARBA" id="ARBA00001971"/>
    </source>
</evidence>
<proteinExistence type="inferred from homology"/>
<evidence type="ECO:0000313" key="8">
    <source>
        <dbReference type="EMBL" id="KAJ6639074.1"/>
    </source>
</evidence>
<reference evidence="8" key="1">
    <citation type="submission" date="2022-07" db="EMBL/GenBank/DDBJ databases">
        <authorList>
            <person name="Trinca V."/>
            <person name="Uliana J.V.C."/>
            <person name="Torres T.T."/>
            <person name="Ward R.J."/>
            <person name="Monesi N."/>
        </authorList>
    </citation>
    <scope>NUCLEOTIDE SEQUENCE</scope>
    <source>
        <strain evidence="8">HSMRA1968</strain>
        <tissue evidence="8">Whole embryos</tissue>
    </source>
</reference>
<dbReference type="GO" id="GO:0005506">
    <property type="term" value="F:iron ion binding"/>
    <property type="evidence" value="ECO:0007669"/>
    <property type="project" value="InterPro"/>
</dbReference>
<gene>
    <name evidence="8" type="primary">Cyp12b2_2</name>
    <name evidence="8" type="ORF">Bhyg_11813</name>
</gene>
<keyword evidence="3" id="KW-0349">Heme</keyword>
<dbReference type="Gene3D" id="1.10.630.10">
    <property type="entry name" value="Cytochrome P450"/>
    <property type="match status" value="1"/>
</dbReference>
<keyword evidence="6" id="KW-0408">Iron</keyword>
<organism evidence="8 9">
    <name type="scientific">Pseudolycoriella hygida</name>
    <dbReference type="NCBI Taxonomy" id="35572"/>
    <lineage>
        <taxon>Eukaryota</taxon>
        <taxon>Metazoa</taxon>
        <taxon>Ecdysozoa</taxon>
        <taxon>Arthropoda</taxon>
        <taxon>Hexapoda</taxon>
        <taxon>Insecta</taxon>
        <taxon>Pterygota</taxon>
        <taxon>Neoptera</taxon>
        <taxon>Endopterygota</taxon>
        <taxon>Diptera</taxon>
        <taxon>Nematocera</taxon>
        <taxon>Sciaroidea</taxon>
        <taxon>Sciaridae</taxon>
        <taxon>Pseudolycoriella</taxon>
    </lineage>
</organism>
<dbReference type="Pfam" id="PF00067">
    <property type="entry name" value="p450"/>
    <property type="match status" value="1"/>
</dbReference>
<protein>
    <submittedName>
        <fullName evidence="8">Cytochrome P450 12b2, mitochondrial</fullName>
    </submittedName>
</protein>
<dbReference type="OrthoDB" id="3945418at2759"/>
<accession>A0A9Q0MX15</accession>
<dbReference type="GO" id="GO:0020037">
    <property type="term" value="F:heme binding"/>
    <property type="evidence" value="ECO:0007669"/>
    <property type="project" value="InterPro"/>
</dbReference>
<dbReference type="EMBL" id="WJQU01000003">
    <property type="protein sequence ID" value="KAJ6639074.1"/>
    <property type="molecule type" value="Genomic_DNA"/>
</dbReference>
<dbReference type="AlphaFoldDB" id="A0A9Q0MX15"/>
<dbReference type="SUPFAM" id="SSF48264">
    <property type="entry name" value="Cytochrome P450"/>
    <property type="match status" value="1"/>
</dbReference>
<evidence type="ECO:0000256" key="4">
    <source>
        <dbReference type="ARBA" id="ARBA00022723"/>
    </source>
</evidence>
<comment type="cofactor">
    <cofactor evidence="1">
        <name>heme</name>
        <dbReference type="ChEBI" id="CHEBI:30413"/>
    </cofactor>
</comment>
<comment type="similarity">
    <text evidence="2">Belongs to the cytochrome P450 family.</text>
</comment>
<dbReference type="InterPro" id="IPR050479">
    <property type="entry name" value="CYP11_CYP27_families"/>
</dbReference>
<dbReference type="GO" id="GO:0016705">
    <property type="term" value="F:oxidoreductase activity, acting on paired donors, with incorporation or reduction of molecular oxygen"/>
    <property type="evidence" value="ECO:0007669"/>
    <property type="project" value="InterPro"/>
</dbReference>
<keyword evidence="9" id="KW-1185">Reference proteome</keyword>